<feature type="domain" description="EF-hand" evidence="8">
    <location>
        <begin position="985"/>
        <end position="1020"/>
    </location>
</feature>
<dbReference type="EMBL" id="HBJB01002961">
    <property type="protein sequence ID" value="CAE0843302.1"/>
    <property type="molecule type" value="Transcribed_RNA"/>
</dbReference>
<dbReference type="CDD" id="cd00590">
    <property type="entry name" value="RRM_SF"/>
    <property type="match status" value="1"/>
</dbReference>
<dbReference type="GO" id="GO:0005509">
    <property type="term" value="F:calcium ion binding"/>
    <property type="evidence" value="ECO:0007669"/>
    <property type="project" value="InterPro"/>
</dbReference>
<organism evidence="9">
    <name type="scientific">Oxyrrhis marina</name>
    <name type="common">Dinoflagellate</name>
    <dbReference type="NCBI Taxonomy" id="2969"/>
    <lineage>
        <taxon>Eukaryota</taxon>
        <taxon>Sar</taxon>
        <taxon>Alveolata</taxon>
        <taxon>Dinophyceae</taxon>
        <taxon>Oxyrrhinales</taxon>
        <taxon>Oxyrrhinaceae</taxon>
        <taxon>Oxyrrhis</taxon>
    </lineage>
</organism>
<feature type="compositionally biased region" description="Low complexity" evidence="6">
    <location>
        <begin position="1223"/>
        <end position="1240"/>
    </location>
</feature>
<dbReference type="CDD" id="cd00051">
    <property type="entry name" value="EFh"/>
    <property type="match status" value="2"/>
</dbReference>
<feature type="repeat" description="ANK" evidence="4">
    <location>
        <begin position="255"/>
        <end position="287"/>
    </location>
</feature>
<evidence type="ECO:0000256" key="3">
    <source>
        <dbReference type="ARBA" id="ARBA00023043"/>
    </source>
</evidence>
<feature type="compositionally biased region" description="Low complexity" evidence="6">
    <location>
        <begin position="852"/>
        <end position="865"/>
    </location>
</feature>
<dbReference type="SMART" id="SM00054">
    <property type="entry name" value="EFh"/>
    <property type="match status" value="4"/>
</dbReference>
<accession>A0A7S4LQ24</accession>
<evidence type="ECO:0000259" key="8">
    <source>
        <dbReference type="PROSITE" id="PS50222"/>
    </source>
</evidence>
<feature type="domain" description="RRM" evidence="7">
    <location>
        <begin position="563"/>
        <end position="643"/>
    </location>
</feature>
<evidence type="ECO:0008006" key="10">
    <source>
        <dbReference type="Google" id="ProtNLM"/>
    </source>
</evidence>
<dbReference type="Pfam" id="PF00023">
    <property type="entry name" value="Ank"/>
    <property type="match status" value="1"/>
</dbReference>
<feature type="repeat" description="ANK" evidence="4">
    <location>
        <begin position="61"/>
        <end position="93"/>
    </location>
</feature>
<name>A0A7S4LQ24_OXYMA</name>
<evidence type="ECO:0000256" key="6">
    <source>
        <dbReference type="SAM" id="MobiDB-lite"/>
    </source>
</evidence>
<dbReference type="AlphaFoldDB" id="A0A7S4LQ24"/>
<evidence type="ECO:0000256" key="2">
    <source>
        <dbReference type="ARBA" id="ARBA00022837"/>
    </source>
</evidence>
<dbReference type="PROSITE" id="PS50222">
    <property type="entry name" value="EF_HAND_2"/>
    <property type="match status" value="3"/>
</dbReference>
<dbReference type="InterPro" id="IPR018247">
    <property type="entry name" value="EF_Hand_1_Ca_BS"/>
</dbReference>
<dbReference type="PROSITE" id="PS50297">
    <property type="entry name" value="ANK_REP_REGION"/>
    <property type="match status" value="4"/>
</dbReference>
<evidence type="ECO:0000256" key="1">
    <source>
        <dbReference type="ARBA" id="ARBA00022737"/>
    </source>
</evidence>
<dbReference type="PANTHER" id="PTHR24126">
    <property type="entry name" value="ANKYRIN REPEAT, PH AND SEC7 DOMAIN CONTAINING PROTEIN SECG-RELATED"/>
    <property type="match status" value="1"/>
</dbReference>
<keyword evidence="2" id="KW-0106">Calcium</keyword>
<dbReference type="SMART" id="SM00360">
    <property type="entry name" value="RRM"/>
    <property type="match status" value="2"/>
</dbReference>
<dbReference type="Pfam" id="PF00076">
    <property type="entry name" value="RRM_1"/>
    <property type="match status" value="1"/>
</dbReference>
<feature type="domain" description="EF-hand" evidence="8">
    <location>
        <begin position="927"/>
        <end position="959"/>
    </location>
</feature>
<feature type="domain" description="EF-hand" evidence="8">
    <location>
        <begin position="890"/>
        <end position="925"/>
    </location>
</feature>
<dbReference type="InterPro" id="IPR036770">
    <property type="entry name" value="Ankyrin_rpt-contain_sf"/>
</dbReference>
<dbReference type="Pfam" id="PF13499">
    <property type="entry name" value="EF-hand_7"/>
    <property type="match status" value="1"/>
</dbReference>
<dbReference type="InterPro" id="IPR002048">
    <property type="entry name" value="EF_hand_dom"/>
</dbReference>
<dbReference type="InterPro" id="IPR002110">
    <property type="entry name" value="Ankyrin_rpt"/>
</dbReference>
<feature type="region of interest" description="Disordered" evidence="6">
    <location>
        <begin position="1185"/>
        <end position="1272"/>
    </location>
</feature>
<dbReference type="Gene3D" id="1.10.238.10">
    <property type="entry name" value="EF-hand"/>
    <property type="match status" value="2"/>
</dbReference>
<dbReference type="Gene3D" id="1.25.40.20">
    <property type="entry name" value="Ankyrin repeat-containing domain"/>
    <property type="match status" value="4"/>
</dbReference>
<dbReference type="PANTHER" id="PTHR24126:SF14">
    <property type="entry name" value="ANK_REP_REGION DOMAIN-CONTAINING PROTEIN"/>
    <property type="match status" value="1"/>
</dbReference>
<dbReference type="SMART" id="SM00248">
    <property type="entry name" value="ANK"/>
    <property type="match status" value="10"/>
</dbReference>
<dbReference type="InterPro" id="IPR035979">
    <property type="entry name" value="RBD_domain_sf"/>
</dbReference>
<reference evidence="9" key="1">
    <citation type="submission" date="2021-01" db="EMBL/GenBank/DDBJ databases">
        <authorList>
            <person name="Corre E."/>
            <person name="Pelletier E."/>
            <person name="Niang G."/>
            <person name="Scheremetjew M."/>
            <person name="Finn R."/>
            <person name="Kale V."/>
            <person name="Holt S."/>
            <person name="Cochrane G."/>
            <person name="Meng A."/>
            <person name="Brown T."/>
            <person name="Cohen L."/>
        </authorList>
    </citation>
    <scope>NUCLEOTIDE SEQUENCE</scope>
    <source>
        <strain evidence="9">LB1974</strain>
    </source>
</reference>
<dbReference type="Pfam" id="PF12796">
    <property type="entry name" value="Ank_2"/>
    <property type="match status" value="3"/>
</dbReference>
<sequence length="1272" mass="138539">MGAATLGNEELVQTLCSHSAELDAQDSEGNTAVALAARSRRRGIVSHLLEAKCDMEVTNRRGWTALHWAAMGGCVDVAVELCGQKASLEAADESGLTPLMWAARLGHVGCARVLCSFGAFVHACDSQGRTPADWARGAEREAAWRCQKGYVDTWMLAAEDSDGIAIRRFLAQQQKGRLRSRVVWEAACDPYATPVDLSAHSPVDIIRRRLGGLRVTLETALVANEELVEAARHSLDQTKLACARGAYVNHQGGDDHRSALHVACAAGHQSIVSYLVRKRADVELRDTQGWSPVLSAAAYGHCLCLRVLVNHRCNVQVRGLGGESMLQLAVRNHHEDVVEEALDLGLDIEQRDETGRTPLLLAASAGHAEVALALMRRKADCTARDNSGNGAVLIAAATGRHSVVEALLSAGDDLQRFRWLTEVNDQGLDVLNLALRCPFRMDDSPSSSPSKRSSLPPSVPTGSGWADMITLSLLEEFGCPTQHQDPATGRTAMHWAAEGGACDVLELLFRLGAEEVEDASGKLPMDVAREAGQLSVMRLLSRFHHSRTATRLGALREPAPSRFSVRVSNLPELATDRMLHDVFVHSRPPCQITSVKVMTDPFSNTCIGHGFVEFSDDTSFRRGLKKTGCKVAGAYIRVSPYQSGPEPTVEDTAPDDVAVSVKAASMVIGGAQKLLAAARDRAAGATTAAAETVVTSLYCARVDGLPGDVDEEELMTTVTKRGLRVRTLRIVREPEALRFIPRTKPAWGDVPSRWTRGWDRNHGFVSFADPMSLRKALALSGKIVLDDHPDEALYFTVDRHALEDMAGNKVIIRADESVDPVVITPPDPVKALQDAREAAKADFRKNRHARKGVGAQTGQSAAGSAPMVSRNFTDPALDLLSDLRNLIYSKGTKTVNAVFQRLDTDGSGGIDTEEWLKEMESLGLSRKKARTAMKHIDVDRDGSLTLDEMRACFEHPQVRGYSVVKRLTKDQLQQVVKFRRTLLAKTGEDITTAVAMVDEDGGGTIDLQEWCNAFDEMELDRSDALRLFRVLDMDNLGEINTDEAITILDSELVNRLMHASNVRKLQDEELQGIADLYTKLLDVLGEFEVSDVINTFVNSGEEALQMQDFVDYCSDMGFGKRFGKSVWRVLDPAGDGSVEVPALRAILECDQVRAFLTACGLMNNMGITRPYQFPKSEELASMVQTRPKTVGNHKERTKPSKSGWTGCGMPRRAASQPTIGNVRGRQPRLAPLPGRALALPKDLEAGALRRKTTQGGQRSRGGAGRHLASIAA</sequence>
<dbReference type="Gene3D" id="3.30.70.330">
    <property type="match status" value="1"/>
</dbReference>
<feature type="region of interest" description="Disordered" evidence="6">
    <location>
        <begin position="842"/>
        <end position="867"/>
    </location>
</feature>
<dbReference type="GO" id="GO:0003723">
    <property type="term" value="F:RNA binding"/>
    <property type="evidence" value="ECO:0007669"/>
    <property type="project" value="UniProtKB-UniRule"/>
</dbReference>
<proteinExistence type="predicted"/>
<feature type="repeat" description="ANK" evidence="4">
    <location>
        <begin position="321"/>
        <end position="353"/>
    </location>
</feature>
<dbReference type="InterPro" id="IPR011992">
    <property type="entry name" value="EF-hand-dom_pair"/>
</dbReference>
<dbReference type="InterPro" id="IPR012677">
    <property type="entry name" value="Nucleotide-bd_a/b_plait_sf"/>
</dbReference>
<feature type="repeat" description="ANK" evidence="4">
    <location>
        <begin position="488"/>
        <end position="514"/>
    </location>
</feature>
<dbReference type="SUPFAM" id="SSF48403">
    <property type="entry name" value="Ankyrin repeat"/>
    <property type="match status" value="3"/>
</dbReference>
<feature type="compositionally biased region" description="Low complexity" evidence="6">
    <location>
        <begin position="444"/>
        <end position="456"/>
    </location>
</feature>
<dbReference type="SUPFAM" id="SSF54928">
    <property type="entry name" value="RNA-binding domain, RBD"/>
    <property type="match status" value="1"/>
</dbReference>
<feature type="region of interest" description="Disordered" evidence="6">
    <location>
        <begin position="442"/>
        <end position="461"/>
    </location>
</feature>
<evidence type="ECO:0000259" key="7">
    <source>
        <dbReference type="PROSITE" id="PS50102"/>
    </source>
</evidence>
<keyword evidence="3 4" id="KW-0040">ANK repeat</keyword>
<feature type="repeat" description="ANK" evidence="4">
    <location>
        <begin position="94"/>
        <end position="126"/>
    </location>
</feature>
<feature type="repeat" description="ANK" evidence="4">
    <location>
        <begin position="354"/>
        <end position="386"/>
    </location>
</feature>
<dbReference type="PROSITE" id="PS00018">
    <property type="entry name" value="EF_HAND_1"/>
    <property type="match status" value="2"/>
</dbReference>
<evidence type="ECO:0000256" key="4">
    <source>
        <dbReference type="PROSITE-ProRule" id="PRU00023"/>
    </source>
</evidence>
<dbReference type="SUPFAM" id="SSF47473">
    <property type="entry name" value="EF-hand"/>
    <property type="match status" value="2"/>
</dbReference>
<dbReference type="PROSITE" id="PS50102">
    <property type="entry name" value="RRM"/>
    <property type="match status" value="1"/>
</dbReference>
<keyword evidence="1" id="KW-0677">Repeat</keyword>
<evidence type="ECO:0000256" key="5">
    <source>
        <dbReference type="PROSITE-ProRule" id="PRU00176"/>
    </source>
</evidence>
<dbReference type="PROSITE" id="PS50088">
    <property type="entry name" value="ANK_REPEAT"/>
    <property type="match status" value="6"/>
</dbReference>
<dbReference type="InterPro" id="IPR000504">
    <property type="entry name" value="RRM_dom"/>
</dbReference>
<keyword evidence="5" id="KW-0694">RNA-binding</keyword>
<protein>
    <recommendedName>
        <fullName evidence="10">Calmodulin</fullName>
    </recommendedName>
</protein>
<evidence type="ECO:0000313" key="9">
    <source>
        <dbReference type="EMBL" id="CAE0843302.1"/>
    </source>
</evidence>
<gene>
    <name evidence="9" type="ORF">OMAR00294_LOCUS2424</name>
</gene>